<keyword evidence="4" id="KW-1185">Reference proteome</keyword>
<feature type="region of interest" description="Disordered" evidence="1">
    <location>
        <begin position="139"/>
        <end position="159"/>
    </location>
</feature>
<accession>K1V776</accession>
<evidence type="ECO:0000313" key="4">
    <source>
        <dbReference type="Proteomes" id="UP000006757"/>
    </source>
</evidence>
<dbReference type="InterPro" id="IPR035992">
    <property type="entry name" value="Ricin_B-like_lectins"/>
</dbReference>
<proteinExistence type="predicted"/>
<evidence type="ECO:0000313" key="3">
    <source>
        <dbReference type="EMBL" id="EKC99859.1"/>
    </source>
</evidence>
<feature type="domain" description="Ricin B lectin" evidence="2">
    <location>
        <begin position="372"/>
        <end position="507"/>
    </location>
</feature>
<feature type="domain" description="Ricin B lectin" evidence="2">
    <location>
        <begin position="205"/>
        <end position="324"/>
    </location>
</feature>
<reference evidence="3 4" key="1">
    <citation type="journal article" date="2012" name="Eukaryot. Cell">
        <title>Genome sequence of the Trichosporon asahii environmental strain CBS 8904.</title>
        <authorList>
            <person name="Yang R.Y."/>
            <person name="Li H.T."/>
            <person name="Zhu H."/>
            <person name="Zhou G.P."/>
            <person name="Wang M."/>
            <person name="Wang L."/>
        </authorList>
    </citation>
    <scope>NUCLEOTIDE SEQUENCE [LARGE SCALE GENOMIC DNA]</scope>
    <source>
        <strain evidence="3 4">CBS 8904</strain>
    </source>
</reference>
<evidence type="ECO:0000256" key="1">
    <source>
        <dbReference type="SAM" id="MobiDB-lite"/>
    </source>
</evidence>
<dbReference type="CDD" id="cd00161">
    <property type="entry name" value="beta-trefoil_Ricin-like"/>
    <property type="match status" value="2"/>
</dbReference>
<gene>
    <name evidence="3" type="ORF">A1Q2_05824</name>
</gene>
<dbReference type="Gene3D" id="2.80.10.50">
    <property type="match status" value="2"/>
</dbReference>
<dbReference type="PROSITE" id="PS50231">
    <property type="entry name" value="RICIN_B_LECTIN"/>
    <property type="match status" value="2"/>
</dbReference>
<evidence type="ECO:0000259" key="2">
    <source>
        <dbReference type="SMART" id="SM00458"/>
    </source>
</evidence>
<dbReference type="EMBL" id="AMBO01000358">
    <property type="protein sequence ID" value="EKC99859.1"/>
    <property type="molecule type" value="Genomic_DNA"/>
</dbReference>
<dbReference type="eggNOG" id="ENOG502SR3T">
    <property type="taxonomic scope" value="Eukaryota"/>
</dbReference>
<dbReference type="SUPFAM" id="SSF50370">
    <property type="entry name" value="Ricin B-like lectins"/>
    <property type="match status" value="2"/>
</dbReference>
<dbReference type="Proteomes" id="UP000006757">
    <property type="component" value="Unassembled WGS sequence"/>
</dbReference>
<dbReference type="Pfam" id="PF00652">
    <property type="entry name" value="Ricin_B_lectin"/>
    <property type="match status" value="2"/>
</dbReference>
<feature type="compositionally biased region" description="Basic and acidic residues" evidence="1">
    <location>
        <begin position="150"/>
        <end position="159"/>
    </location>
</feature>
<dbReference type="OrthoDB" id="6770063at2759"/>
<dbReference type="HOGENOM" id="CLU_545354_0_0_1"/>
<name>K1V776_TRIAC</name>
<comment type="caution">
    <text evidence="3">The sequence shown here is derived from an EMBL/GenBank/DDBJ whole genome shotgun (WGS) entry which is preliminary data.</text>
</comment>
<feature type="region of interest" description="Disordered" evidence="1">
    <location>
        <begin position="324"/>
        <end position="373"/>
    </location>
</feature>
<dbReference type="SMART" id="SM00458">
    <property type="entry name" value="RICIN"/>
    <property type="match status" value="2"/>
</dbReference>
<dbReference type="AlphaFoldDB" id="K1V776"/>
<feature type="compositionally biased region" description="Low complexity" evidence="1">
    <location>
        <begin position="335"/>
        <end position="352"/>
    </location>
</feature>
<organism evidence="3 4">
    <name type="scientific">Trichosporon asahii var. asahii (strain CBS 8904)</name>
    <name type="common">Yeast</name>
    <dbReference type="NCBI Taxonomy" id="1220162"/>
    <lineage>
        <taxon>Eukaryota</taxon>
        <taxon>Fungi</taxon>
        <taxon>Dikarya</taxon>
        <taxon>Basidiomycota</taxon>
        <taxon>Agaricomycotina</taxon>
        <taxon>Tremellomycetes</taxon>
        <taxon>Trichosporonales</taxon>
        <taxon>Trichosporonaceae</taxon>
        <taxon>Trichosporon</taxon>
    </lineage>
</organism>
<dbReference type="InParanoid" id="K1V776"/>
<sequence>MLTNHFIKTFETNAMQRYLGAPLLVCWWASVAGSSYSEPERRSEEVPETLLHLRFCLLVYLAASGRTSFCHPCTAEPDGGHRLKPPREDAVRAPCSSGTVINNVVPRTSKFRSIDLSRPPDSSDMIDMTYFDTGRLHVRRRTSSAAPSPAHERSAEVRSFRESDLKDRLQDSSFAHLDNFNMLAVYALLPLLGLTLAAPIEKRYNRVRIRSGRDGKCLTAAPKTWVGAPVYTTDCSNALLWSISPGSGSVLMGSLALDAGENPHNNGALKVWTSYPGLFQQTWYLTDDNRIAITGGDQCLDEGDNGVQTYQCTPWNDNQVWYIEDENGQPPTNPTPSSSSSAAPSPSATDPTDPLPEIAKSQYIFPDPKDGGRRIRITGRDDLCVVVQGGYPGRGAAVQINDTFIAEHLWDMPQGTGQVKLHANPNLCLDAGDNPANGSGIKIWDCLDVPQQKWTLEDGLLKLKDLNQCLDVEKESTRSYSKPYISLKDLQTWECSKPDPFQQFHLYDGPGNDGSQ</sequence>
<protein>
    <recommendedName>
        <fullName evidence="2">Ricin B lectin domain-containing protein</fullName>
    </recommendedName>
</protein>
<dbReference type="InterPro" id="IPR000772">
    <property type="entry name" value="Ricin_B_lectin"/>
</dbReference>